<dbReference type="PANTHER" id="PTHR46552">
    <property type="entry name" value="NADH-UBIQUINONE OXIDOREDUCTASE CHAIN 2"/>
    <property type="match status" value="1"/>
</dbReference>
<feature type="transmembrane region" description="Helical" evidence="18">
    <location>
        <begin position="61"/>
        <end position="82"/>
    </location>
</feature>
<feature type="transmembrane region" description="Helical" evidence="18">
    <location>
        <begin position="265"/>
        <end position="284"/>
    </location>
</feature>
<evidence type="ECO:0000256" key="6">
    <source>
        <dbReference type="ARBA" id="ARBA00022448"/>
    </source>
</evidence>
<feature type="transmembrane region" description="Helical" evidence="18">
    <location>
        <begin position="144"/>
        <end position="163"/>
    </location>
</feature>
<dbReference type="GO" id="GO:0008137">
    <property type="term" value="F:NADH dehydrogenase (ubiquinone) activity"/>
    <property type="evidence" value="ECO:0007669"/>
    <property type="project" value="UniProtKB-EC"/>
</dbReference>
<dbReference type="InterPro" id="IPR003917">
    <property type="entry name" value="NADH_UbQ_OxRdtase_chain2"/>
</dbReference>
<protein>
    <recommendedName>
        <fullName evidence="5 18">NADH-ubiquinone oxidoreductase chain 2</fullName>
        <ecNumber evidence="4 18">7.1.1.2</ecNumber>
    </recommendedName>
</protein>
<evidence type="ECO:0000256" key="13">
    <source>
        <dbReference type="ARBA" id="ARBA00023027"/>
    </source>
</evidence>
<evidence type="ECO:0000259" key="19">
    <source>
        <dbReference type="Pfam" id="PF00361"/>
    </source>
</evidence>
<keyword evidence="11 18" id="KW-0249">Electron transport</keyword>
<dbReference type="EC" id="7.1.1.2" evidence="4 18"/>
<keyword evidence="15 18" id="KW-0496">Mitochondrion</keyword>
<dbReference type="PANTHER" id="PTHR46552:SF1">
    <property type="entry name" value="NADH-UBIQUINONE OXIDOREDUCTASE CHAIN 2"/>
    <property type="match status" value="1"/>
</dbReference>
<dbReference type="GO" id="GO:0006120">
    <property type="term" value="P:mitochondrial electron transport, NADH to ubiquinone"/>
    <property type="evidence" value="ECO:0007669"/>
    <property type="project" value="InterPro"/>
</dbReference>
<evidence type="ECO:0000256" key="1">
    <source>
        <dbReference type="ARBA" id="ARBA00003257"/>
    </source>
</evidence>
<gene>
    <name evidence="20" type="primary">nad2</name>
</gene>
<keyword evidence="10 18" id="KW-1278">Translocase</keyword>
<comment type="similarity">
    <text evidence="3 18">Belongs to the complex I subunit 2 family.</text>
</comment>
<evidence type="ECO:0000256" key="16">
    <source>
        <dbReference type="ARBA" id="ARBA00023136"/>
    </source>
</evidence>
<dbReference type="GO" id="GO:0005743">
    <property type="term" value="C:mitochondrial inner membrane"/>
    <property type="evidence" value="ECO:0007669"/>
    <property type="project" value="UniProtKB-SubCell"/>
</dbReference>
<dbReference type="PRINTS" id="PR01436">
    <property type="entry name" value="NADHDHGNASE2"/>
</dbReference>
<comment type="catalytic activity">
    <reaction evidence="17 18">
        <text>a ubiquinone + NADH + 5 H(+)(in) = a ubiquinol + NAD(+) + 4 H(+)(out)</text>
        <dbReference type="Rhea" id="RHEA:29091"/>
        <dbReference type="Rhea" id="RHEA-COMP:9565"/>
        <dbReference type="Rhea" id="RHEA-COMP:9566"/>
        <dbReference type="ChEBI" id="CHEBI:15378"/>
        <dbReference type="ChEBI" id="CHEBI:16389"/>
        <dbReference type="ChEBI" id="CHEBI:17976"/>
        <dbReference type="ChEBI" id="CHEBI:57540"/>
        <dbReference type="ChEBI" id="CHEBI:57945"/>
        <dbReference type="EC" id="7.1.1.2"/>
    </reaction>
</comment>
<evidence type="ECO:0000256" key="17">
    <source>
        <dbReference type="ARBA" id="ARBA00049551"/>
    </source>
</evidence>
<evidence type="ECO:0000256" key="7">
    <source>
        <dbReference type="ARBA" id="ARBA00022660"/>
    </source>
</evidence>
<evidence type="ECO:0000256" key="8">
    <source>
        <dbReference type="ARBA" id="ARBA00022692"/>
    </source>
</evidence>
<evidence type="ECO:0000256" key="18">
    <source>
        <dbReference type="RuleBase" id="RU003403"/>
    </source>
</evidence>
<keyword evidence="6" id="KW-0813">Transport</keyword>
<dbReference type="EMBL" id="KM978918">
    <property type="protein sequence ID" value="AKQ09509.1"/>
    <property type="molecule type" value="Genomic_DNA"/>
</dbReference>
<comment type="subcellular location">
    <subcellularLocation>
        <location evidence="2 18">Mitochondrion inner membrane</location>
        <topology evidence="2 18">Multi-pass membrane protein</topology>
    </subcellularLocation>
</comment>
<evidence type="ECO:0000313" key="20">
    <source>
        <dbReference type="EMBL" id="AKQ09509.1"/>
    </source>
</evidence>
<keyword evidence="13 18" id="KW-0520">NAD</keyword>
<dbReference type="InterPro" id="IPR001750">
    <property type="entry name" value="ND/Mrp_TM"/>
</dbReference>
<evidence type="ECO:0000256" key="2">
    <source>
        <dbReference type="ARBA" id="ARBA00004448"/>
    </source>
</evidence>
<evidence type="ECO:0000256" key="5">
    <source>
        <dbReference type="ARBA" id="ARBA00021008"/>
    </source>
</evidence>
<evidence type="ECO:0000256" key="11">
    <source>
        <dbReference type="ARBA" id="ARBA00022982"/>
    </source>
</evidence>
<dbReference type="Pfam" id="PF00361">
    <property type="entry name" value="Proton_antipo_M"/>
    <property type="match status" value="1"/>
</dbReference>
<keyword evidence="9 18" id="KW-0999">Mitochondrion inner membrane</keyword>
<dbReference type="AlphaFoldDB" id="A0A0U2DY11"/>
<feature type="transmembrane region" description="Helical" evidence="18">
    <location>
        <begin position="305"/>
        <end position="325"/>
    </location>
</feature>
<geneLocation type="mitochondrion" evidence="20"/>
<keyword evidence="16 18" id="KW-0472">Membrane</keyword>
<evidence type="ECO:0000256" key="9">
    <source>
        <dbReference type="ARBA" id="ARBA00022792"/>
    </source>
</evidence>
<evidence type="ECO:0000256" key="12">
    <source>
        <dbReference type="ARBA" id="ARBA00022989"/>
    </source>
</evidence>
<keyword evidence="14 18" id="KW-0830">Ubiquinone</keyword>
<evidence type="ECO:0000256" key="10">
    <source>
        <dbReference type="ARBA" id="ARBA00022967"/>
    </source>
</evidence>
<keyword evidence="12 18" id="KW-1133">Transmembrane helix</keyword>
<evidence type="ECO:0000256" key="4">
    <source>
        <dbReference type="ARBA" id="ARBA00012944"/>
    </source>
</evidence>
<comment type="function">
    <text evidence="18">Core subunit of the mitochondrial membrane respiratory chain NADH dehydrogenase (Complex I) which catalyzes electron transfer from NADH through the respiratory chain, using ubiquinone as an electron acceptor. Essential for the catalytic activity and assembly of complex I.</text>
</comment>
<keyword evidence="7 18" id="KW-0679">Respiratory chain</keyword>
<dbReference type="InterPro" id="IPR050175">
    <property type="entry name" value="Complex_I_Subunit_2"/>
</dbReference>
<comment type="function">
    <text evidence="1">Core subunit of the mitochondrial membrane respiratory chain NADH dehydrogenase (Complex I) that is believed to belong to the minimal assembly required for catalysis. Complex I functions in the transfer of electrons from NADH to the respiratory chain. The immediate electron acceptor for the enzyme is believed to be ubiquinone.</text>
</comment>
<feature type="transmembrane region" description="Helical" evidence="18">
    <location>
        <begin position="88"/>
        <end position="107"/>
    </location>
</feature>
<organism evidence="20">
    <name type="scientific">Macrobrachium bullatum</name>
    <dbReference type="NCBI Taxonomy" id="230390"/>
    <lineage>
        <taxon>Eukaryota</taxon>
        <taxon>Metazoa</taxon>
        <taxon>Ecdysozoa</taxon>
        <taxon>Arthropoda</taxon>
        <taxon>Crustacea</taxon>
        <taxon>Multicrustacea</taxon>
        <taxon>Malacostraca</taxon>
        <taxon>Eumalacostraca</taxon>
        <taxon>Eucarida</taxon>
        <taxon>Decapoda</taxon>
        <taxon>Pleocyemata</taxon>
        <taxon>Caridea</taxon>
        <taxon>Palaemonoidea</taxon>
        <taxon>Palaemonidae</taxon>
        <taxon>Macrobrachium</taxon>
    </lineage>
</organism>
<reference evidence="20" key="1">
    <citation type="journal article" date="2015" name="Mitochondrial DNA">
        <title>The complete mitogenome of the Australian freshwater shrimp Paratya australiensis Kemp, 1917 (Crustacea: Decapoda: Atyidae).</title>
        <authorList>
            <person name="Gan H.Y."/>
            <person name="Gan H.M."/>
            <person name="Lee Y.P."/>
            <person name="Austin C.M."/>
        </authorList>
    </citation>
    <scope>NUCLEOTIDE SEQUENCE</scope>
    <source>
        <strain evidence="20">MAR41</strain>
    </source>
</reference>
<name>A0A0U2DY11_9EUCA</name>
<sequence>MLLINPSTLLFFSTLLTGATIAISSPSWFTSWIGLELNLLSFIPLIFSKQNTFSSEAALKYFLVQAMGSAILLTAASTLLISTNASKIIIMCALLLKMGAAPLHFWLPPTMQGISWSRCIILMTIQKIAPMALTTYTLSPSTLLILSTASMMSAIIGGVGGLNQTLLRKIMAYSSISHMGWLLAAISLNSSIWTNYLLIYSIISASLAITMDQNQLYHIKQLMSLSYSQISKIMVFLSLLSLGGLPPFLGFLPKLSVIKELTNQAAIFWVSTLTMSALITLFFYTRISITALTLKSPKMLTSNPLQIQSMALFSLINLTPILYPLTLLIQF</sequence>
<evidence type="ECO:0000256" key="15">
    <source>
        <dbReference type="ARBA" id="ARBA00023128"/>
    </source>
</evidence>
<feature type="transmembrane region" description="Helical" evidence="18">
    <location>
        <begin position="233"/>
        <end position="253"/>
    </location>
</feature>
<accession>A0A0U2DY11</accession>
<proteinExistence type="inferred from homology"/>
<keyword evidence="8 18" id="KW-0812">Transmembrane</keyword>
<evidence type="ECO:0000256" key="14">
    <source>
        <dbReference type="ARBA" id="ARBA00023075"/>
    </source>
</evidence>
<evidence type="ECO:0000256" key="3">
    <source>
        <dbReference type="ARBA" id="ARBA00007012"/>
    </source>
</evidence>
<feature type="domain" description="NADH:quinone oxidoreductase/Mrp antiporter transmembrane" evidence="19">
    <location>
        <begin position="83"/>
        <end position="280"/>
    </location>
</feature>